<comment type="caution">
    <text evidence="21">The sequence shown here is derived from an EMBL/GenBank/DDBJ whole genome shotgun (WGS) entry which is preliminary data.</text>
</comment>
<feature type="binding site" evidence="15">
    <location>
        <begin position="103"/>
        <end position="107"/>
    </location>
    <ligand>
        <name>ATP</name>
        <dbReference type="ChEBI" id="CHEBI:30616"/>
    </ligand>
</feature>
<comment type="cofactor">
    <cofactor evidence="1">
        <name>Zn(2+)</name>
        <dbReference type="ChEBI" id="CHEBI:29105"/>
    </cofactor>
</comment>
<dbReference type="Gene3D" id="3.90.1440.10">
    <property type="entry name" value="SecA, preprotein cross-linking domain"/>
    <property type="match status" value="1"/>
</dbReference>
<dbReference type="InterPro" id="IPR011116">
    <property type="entry name" value="SecA_Wing/Scaffold"/>
</dbReference>
<dbReference type="Pfam" id="PF01043">
    <property type="entry name" value="SecA_PP_bind"/>
    <property type="match status" value="1"/>
</dbReference>
<dbReference type="EMBL" id="LCPO01000033">
    <property type="protein sequence ID" value="KKU98154.1"/>
    <property type="molecule type" value="Genomic_DNA"/>
</dbReference>
<proteinExistence type="inferred from homology"/>
<dbReference type="GO" id="GO:0031522">
    <property type="term" value="C:cell envelope Sec protein transport complex"/>
    <property type="evidence" value="ECO:0007669"/>
    <property type="project" value="TreeGrafter"/>
</dbReference>
<keyword evidence="9" id="KW-0862">Zinc</keyword>
<accession>A0A0G1UV93</accession>
<dbReference type="GO" id="GO:0005829">
    <property type="term" value="C:cytosol"/>
    <property type="evidence" value="ECO:0007669"/>
    <property type="project" value="TreeGrafter"/>
</dbReference>
<evidence type="ECO:0000259" key="20">
    <source>
        <dbReference type="PROSITE" id="PS51196"/>
    </source>
</evidence>
<evidence type="ECO:0000256" key="9">
    <source>
        <dbReference type="ARBA" id="ARBA00022833"/>
    </source>
</evidence>
<dbReference type="InterPro" id="IPR001650">
    <property type="entry name" value="Helicase_C-like"/>
</dbReference>
<evidence type="ECO:0000256" key="3">
    <source>
        <dbReference type="ARBA" id="ARBA00007650"/>
    </source>
</evidence>
<dbReference type="InterPro" id="IPR000185">
    <property type="entry name" value="SecA"/>
</dbReference>
<keyword evidence="5 15" id="KW-1003">Cell membrane</keyword>
<dbReference type="InterPro" id="IPR027417">
    <property type="entry name" value="P-loop_NTPase"/>
</dbReference>
<dbReference type="PROSITE" id="PS51196">
    <property type="entry name" value="SECA_MOTOR_DEAD"/>
    <property type="match status" value="1"/>
</dbReference>
<dbReference type="PROSITE" id="PS01312">
    <property type="entry name" value="SECA"/>
    <property type="match status" value="1"/>
</dbReference>
<feature type="binding site" evidence="15">
    <location>
        <position position="492"/>
    </location>
    <ligand>
        <name>ATP</name>
        <dbReference type="ChEBI" id="CHEBI:30616"/>
    </ligand>
</feature>
<evidence type="ECO:0000313" key="22">
    <source>
        <dbReference type="Proteomes" id="UP000034600"/>
    </source>
</evidence>
<keyword evidence="8 15" id="KW-0547">Nucleotide-binding</keyword>
<evidence type="ECO:0000256" key="11">
    <source>
        <dbReference type="ARBA" id="ARBA00022927"/>
    </source>
</evidence>
<feature type="binding site" evidence="15">
    <location>
        <position position="85"/>
    </location>
    <ligand>
        <name>ATP</name>
        <dbReference type="ChEBI" id="CHEBI:30616"/>
    </ligand>
</feature>
<dbReference type="NCBIfam" id="TIGR00963">
    <property type="entry name" value="secA"/>
    <property type="match status" value="1"/>
</dbReference>
<dbReference type="Proteomes" id="UP000034600">
    <property type="component" value="Unassembled WGS sequence"/>
</dbReference>
<feature type="domain" description="Helicase ATP-binding" evidence="18">
    <location>
        <begin position="87"/>
        <end position="245"/>
    </location>
</feature>
<evidence type="ECO:0000256" key="4">
    <source>
        <dbReference type="ARBA" id="ARBA00022448"/>
    </source>
</evidence>
<dbReference type="PANTHER" id="PTHR30612">
    <property type="entry name" value="SECA INNER MEMBRANE COMPONENT OF SEC PROTEIN SECRETION SYSTEM"/>
    <property type="match status" value="1"/>
</dbReference>
<evidence type="ECO:0000256" key="15">
    <source>
        <dbReference type="HAMAP-Rule" id="MF_01382"/>
    </source>
</evidence>
<dbReference type="FunFam" id="3.90.1440.10:FF:000002">
    <property type="entry name" value="Protein translocase subunit SecA"/>
    <property type="match status" value="1"/>
</dbReference>
<organism evidence="21 22">
    <name type="scientific">Candidatus Jorgensenbacteria bacterium GW2011_GWC1_48_8</name>
    <dbReference type="NCBI Taxonomy" id="1618666"/>
    <lineage>
        <taxon>Bacteria</taxon>
        <taxon>Candidatus Joergenseniibacteriota</taxon>
    </lineage>
</organism>
<comment type="similarity">
    <text evidence="3 15 16">Belongs to the SecA family.</text>
</comment>
<dbReference type="InterPro" id="IPR044722">
    <property type="entry name" value="SecA_SF2_C"/>
</dbReference>
<sequence>MKFLEKFLGDPNQKIMQQLSKKVVEVNNWESQISALSDEALRAKTDEFKERLGRGETVDDLLPEAFAVAREAAKRVLGERPYDVQLMGGMALHQGKIAEMRTGEGKTLAATLPVYLNALTSKGVHVITVNDYLAKRDSEWMGQIYQFLGLSVGVILHDKNTEERRASYLSDIVYGTNNEFGFDYLRDNMAPNKESLVQRELNYAIVDEVDSILIDEARTPLIISAPDEESTDYYKRFSQIVPSLSPNVDYNIDEKMRTAVLTEDGITKVEQLLGIKDIYESGDVTLAHHIEQALRAHALYKRDRDYVVKDGEVIIVDEFTGRLMIGRRYSEGLHQAIEAKEGVEVKRESRTLATITFQNYFRLYDKLAGMTGTAKTEEEEFYKIYGLEVAVIPTNQPMIRHDLNDLVYISEVAKFKAVVREIKDRYAKGQPVLVGTIAIEKSELLADMLKTEGVPHNVLNAKHHEREAEIVKDAGQKGTVTIATNMAGRGTDIKLGNGVRELGGLHILGTERHESRRIDNQLRGRAGRQGDPGSTQFFVSTDDDLMRLFGSDRLKNMMTALKVPEDLPIEHKIVSSSIEAAQKKVEGHNFDIRKHVLQYDDVMNRQREVIYGKRRQILSNDNLRDEVWQDIRAEIEGLVNFHCAGNDKTTWNIKEVIENINTIFVLPKEDEEKIRSLESPQQIITAIVQRGEELYKQKEKESSEEAWRQVERAVYLRVIDVLWMDHLDAMVRMREGIGLIGYAQKDPLSEYKQEAYTMFHRLLAAIAADVTRMIFKVRVTPSIPRSSAEMEAKRKMAMRGAEEPTGDFKDETKEVAAGQQVSRPAYQTGRSAGQQKSNVGKRSGDKIGRNDPCPCGSGLKYKKCHGK</sequence>
<dbReference type="GO" id="GO:0005886">
    <property type="term" value="C:plasma membrane"/>
    <property type="evidence" value="ECO:0007669"/>
    <property type="project" value="UniProtKB-SubCell"/>
</dbReference>
<dbReference type="InterPro" id="IPR011115">
    <property type="entry name" value="SecA_DEAD"/>
</dbReference>
<evidence type="ECO:0000256" key="8">
    <source>
        <dbReference type="ARBA" id="ARBA00022741"/>
    </source>
</evidence>
<dbReference type="HAMAP" id="MF_01382">
    <property type="entry name" value="SecA"/>
    <property type="match status" value="1"/>
</dbReference>
<keyword evidence="7" id="KW-0479">Metal-binding</keyword>
<dbReference type="GO" id="GO:0046872">
    <property type="term" value="F:metal ion binding"/>
    <property type="evidence" value="ECO:0007669"/>
    <property type="project" value="UniProtKB-KW"/>
</dbReference>
<dbReference type="GO" id="GO:0008564">
    <property type="term" value="F:protein-exporting ATPase activity"/>
    <property type="evidence" value="ECO:0007669"/>
    <property type="project" value="UniProtKB-EC"/>
</dbReference>
<reference evidence="21 22" key="1">
    <citation type="journal article" date="2015" name="Nature">
        <title>rRNA introns, odd ribosomes, and small enigmatic genomes across a large radiation of phyla.</title>
        <authorList>
            <person name="Brown C.T."/>
            <person name="Hug L.A."/>
            <person name="Thomas B.C."/>
            <person name="Sharon I."/>
            <person name="Castelle C.J."/>
            <person name="Singh A."/>
            <person name="Wilkins M.J."/>
            <person name="Williams K.H."/>
            <person name="Banfield J.F."/>
        </authorList>
    </citation>
    <scope>NUCLEOTIDE SEQUENCE [LARGE SCALE GENOMIC DNA]</scope>
</reference>
<dbReference type="CDD" id="cd18803">
    <property type="entry name" value="SF2_C_secA"/>
    <property type="match status" value="1"/>
</dbReference>
<dbReference type="PRINTS" id="PR00906">
    <property type="entry name" value="SECA"/>
</dbReference>
<dbReference type="AlphaFoldDB" id="A0A0G1UV93"/>
<keyword evidence="12 15" id="KW-1278">Translocase</keyword>
<comment type="catalytic activity">
    <reaction evidence="15">
        <text>ATP + H2O + cellular proteinSide 1 = ADP + phosphate + cellular proteinSide 2.</text>
        <dbReference type="EC" id="7.4.2.8"/>
    </reaction>
</comment>
<dbReference type="InterPro" id="IPR014001">
    <property type="entry name" value="Helicase_ATP-bd"/>
</dbReference>
<evidence type="ECO:0000259" key="18">
    <source>
        <dbReference type="PROSITE" id="PS51192"/>
    </source>
</evidence>
<keyword evidence="6 15" id="KW-0963">Cytoplasm</keyword>
<feature type="compositionally biased region" description="Basic and acidic residues" evidence="17">
    <location>
        <begin position="796"/>
        <end position="814"/>
    </location>
</feature>
<dbReference type="GO" id="GO:0065002">
    <property type="term" value="P:intracellular protein transmembrane transport"/>
    <property type="evidence" value="ECO:0007669"/>
    <property type="project" value="UniProtKB-UniRule"/>
</dbReference>
<dbReference type="SUPFAM" id="SSF52540">
    <property type="entry name" value="P-loop containing nucleoside triphosphate hydrolases"/>
    <property type="match status" value="2"/>
</dbReference>
<protein>
    <recommendedName>
        <fullName evidence="15 16">Protein translocase subunit SecA</fullName>
        <ecNumber evidence="15">7.4.2.8</ecNumber>
    </recommendedName>
</protein>
<evidence type="ECO:0000313" key="21">
    <source>
        <dbReference type="EMBL" id="KKU98154.1"/>
    </source>
</evidence>
<dbReference type="InterPro" id="IPR036266">
    <property type="entry name" value="SecA_Wing/Scaffold_sf"/>
</dbReference>
<evidence type="ECO:0000256" key="17">
    <source>
        <dbReference type="SAM" id="MobiDB-lite"/>
    </source>
</evidence>
<evidence type="ECO:0000256" key="16">
    <source>
        <dbReference type="RuleBase" id="RU003874"/>
    </source>
</evidence>
<evidence type="ECO:0000256" key="10">
    <source>
        <dbReference type="ARBA" id="ARBA00022840"/>
    </source>
</evidence>
<dbReference type="EC" id="7.4.2.8" evidence="15"/>
<feature type="region of interest" description="Disordered" evidence="17">
    <location>
        <begin position="796"/>
        <end position="857"/>
    </location>
</feature>
<dbReference type="SUPFAM" id="SSF81767">
    <property type="entry name" value="Pre-protein crosslinking domain of SecA"/>
    <property type="match status" value="1"/>
</dbReference>
<keyword evidence="4 15" id="KW-0813">Transport</keyword>
<dbReference type="PATRIC" id="fig|1618666.3.peg.621"/>
<keyword evidence="13 15" id="KW-0811">Translocation</keyword>
<dbReference type="FunFam" id="3.40.50.300:FF:000429">
    <property type="entry name" value="Preprotein translocase subunit SecA"/>
    <property type="match status" value="1"/>
</dbReference>
<keyword evidence="11 15" id="KW-0653">Protein transport</keyword>
<dbReference type="CDD" id="cd17928">
    <property type="entry name" value="DEXDc_SecA"/>
    <property type="match status" value="1"/>
</dbReference>
<dbReference type="PROSITE" id="PS51194">
    <property type="entry name" value="HELICASE_CTER"/>
    <property type="match status" value="1"/>
</dbReference>
<dbReference type="InterPro" id="IPR020937">
    <property type="entry name" value="SecA_CS"/>
</dbReference>
<evidence type="ECO:0000256" key="6">
    <source>
        <dbReference type="ARBA" id="ARBA00022490"/>
    </source>
</evidence>
<comment type="subunit">
    <text evidence="15">Monomer and homodimer. Part of the essential Sec protein translocation apparatus which comprises SecA, SecYEG and auxiliary proteins SecDF. Other proteins may also be involved.</text>
</comment>
<dbReference type="NCBIfam" id="NF006630">
    <property type="entry name" value="PRK09200.1"/>
    <property type="match status" value="1"/>
</dbReference>
<evidence type="ECO:0000256" key="7">
    <source>
        <dbReference type="ARBA" id="ARBA00022723"/>
    </source>
</evidence>
<dbReference type="Pfam" id="PF21090">
    <property type="entry name" value="P-loop_SecA"/>
    <property type="match status" value="2"/>
</dbReference>
<dbReference type="GO" id="GO:0005524">
    <property type="term" value="F:ATP binding"/>
    <property type="evidence" value="ECO:0007669"/>
    <property type="project" value="UniProtKB-UniRule"/>
</dbReference>
<evidence type="ECO:0000256" key="13">
    <source>
        <dbReference type="ARBA" id="ARBA00023010"/>
    </source>
</evidence>
<feature type="domain" description="Helicase C-terminal" evidence="19">
    <location>
        <begin position="414"/>
        <end position="586"/>
    </location>
</feature>
<gene>
    <name evidence="15" type="primary">secA</name>
    <name evidence="21" type="ORF">UY32_C0033G0002</name>
</gene>
<comment type="function">
    <text evidence="15">Part of the Sec protein translocase complex. Interacts with the SecYEG preprotein conducting channel. Has a central role in coupling the hydrolysis of ATP to the transfer of proteins into and across the cell membrane, serving as an ATP-driven molecular motor driving the stepwise translocation of polypeptide chains across the membrane.</text>
</comment>
<dbReference type="PANTHER" id="PTHR30612:SF0">
    <property type="entry name" value="CHLOROPLAST PROTEIN-TRANSPORTING ATPASE"/>
    <property type="match status" value="1"/>
</dbReference>
<dbReference type="PROSITE" id="PS51192">
    <property type="entry name" value="HELICASE_ATP_BIND_1"/>
    <property type="match status" value="1"/>
</dbReference>
<evidence type="ECO:0000256" key="14">
    <source>
        <dbReference type="ARBA" id="ARBA00023136"/>
    </source>
</evidence>
<dbReference type="InterPro" id="IPR014018">
    <property type="entry name" value="SecA_motor_DEAD"/>
</dbReference>
<dbReference type="InterPro" id="IPR004027">
    <property type="entry name" value="SEC_C_motif"/>
</dbReference>
<name>A0A0G1UV93_9BACT</name>
<feature type="compositionally biased region" description="Polar residues" evidence="17">
    <location>
        <begin position="828"/>
        <end position="840"/>
    </location>
</feature>
<evidence type="ECO:0000256" key="5">
    <source>
        <dbReference type="ARBA" id="ARBA00022475"/>
    </source>
</evidence>
<evidence type="ECO:0000256" key="1">
    <source>
        <dbReference type="ARBA" id="ARBA00001947"/>
    </source>
</evidence>
<keyword evidence="10 15" id="KW-0067">ATP-binding</keyword>
<dbReference type="SUPFAM" id="SSF81886">
    <property type="entry name" value="Helical scaffold and wing domains of SecA"/>
    <property type="match status" value="1"/>
</dbReference>
<dbReference type="Pfam" id="PF07517">
    <property type="entry name" value="SecA_DEAD"/>
    <property type="match status" value="1"/>
</dbReference>
<dbReference type="Gene3D" id="1.10.3060.10">
    <property type="entry name" value="Helical scaffold and wing domains of SecA"/>
    <property type="match status" value="1"/>
</dbReference>
<dbReference type="Pfam" id="PF02810">
    <property type="entry name" value="SEC-C"/>
    <property type="match status" value="1"/>
</dbReference>
<comment type="subcellular location">
    <subcellularLocation>
        <location evidence="15">Cell membrane</location>
        <topology evidence="15">Peripheral membrane protein</topology>
        <orientation evidence="15">Cytoplasmic side</orientation>
    </subcellularLocation>
    <subcellularLocation>
        <location evidence="15">Cytoplasm</location>
    </subcellularLocation>
    <subcellularLocation>
        <location evidence="2">Membrane</location>
        <topology evidence="2">Peripheral membrane protein</topology>
    </subcellularLocation>
    <text evidence="15">Distribution is 50-50.</text>
</comment>
<dbReference type="NCBIfam" id="NF009538">
    <property type="entry name" value="PRK12904.1"/>
    <property type="match status" value="1"/>
</dbReference>
<dbReference type="GO" id="GO:0006605">
    <property type="term" value="P:protein targeting"/>
    <property type="evidence" value="ECO:0007669"/>
    <property type="project" value="UniProtKB-UniRule"/>
</dbReference>
<dbReference type="GO" id="GO:0043952">
    <property type="term" value="P:protein transport by the Sec complex"/>
    <property type="evidence" value="ECO:0007669"/>
    <property type="project" value="TreeGrafter"/>
</dbReference>
<keyword evidence="14 15" id="KW-0472">Membrane</keyword>
<dbReference type="SMART" id="SM00958">
    <property type="entry name" value="SecA_PP_bind"/>
    <property type="match status" value="1"/>
</dbReference>
<dbReference type="InterPro" id="IPR011130">
    <property type="entry name" value="SecA_preprotein_X-link_dom"/>
</dbReference>
<dbReference type="SMART" id="SM00957">
    <property type="entry name" value="SecA_DEAD"/>
    <property type="match status" value="1"/>
</dbReference>
<dbReference type="InterPro" id="IPR036670">
    <property type="entry name" value="SecA_X-link_sf"/>
</dbReference>
<dbReference type="GO" id="GO:0017038">
    <property type="term" value="P:protein import"/>
    <property type="evidence" value="ECO:0007669"/>
    <property type="project" value="InterPro"/>
</dbReference>
<dbReference type="FunFam" id="3.40.50.300:FF:000334">
    <property type="entry name" value="Protein translocase subunit SecA"/>
    <property type="match status" value="1"/>
</dbReference>
<evidence type="ECO:0000259" key="19">
    <source>
        <dbReference type="PROSITE" id="PS51194"/>
    </source>
</evidence>
<evidence type="ECO:0000256" key="12">
    <source>
        <dbReference type="ARBA" id="ARBA00022967"/>
    </source>
</evidence>
<evidence type="ECO:0000256" key="2">
    <source>
        <dbReference type="ARBA" id="ARBA00004170"/>
    </source>
</evidence>
<dbReference type="Gene3D" id="3.40.50.300">
    <property type="entry name" value="P-loop containing nucleotide triphosphate hydrolases"/>
    <property type="match status" value="3"/>
</dbReference>
<dbReference type="Pfam" id="PF07516">
    <property type="entry name" value="SecA_SW"/>
    <property type="match status" value="1"/>
</dbReference>
<feature type="domain" description="SecA family profile" evidence="20">
    <location>
        <begin position="1"/>
        <end position="570"/>
    </location>
</feature>